<proteinExistence type="predicted"/>
<sequence length="86" mass="9093">MATLSLLDRDPHSHIHHSPSLRSHLALGGFGPAHSEVGFSATDSVYDEDLDTIRSRAQEGGAVSLSVDDRLESAYTSNGQGKSAVC</sequence>
<organism evidence="1 2">
    <name type="scientific">Marasmiellus scandens</name>
    <dbReference type="NCBI Taxonomy" id="2682957"/>
    <lineage>
        <taxon>Eukaryota</taxon>
        <taxon>Fungi</taxon>
        <taxon>Dikarya</taxon>
        <taxon>Basidiomycota</taxon>
        <taxon>Agaricomycotina</taxon>
        <taxon>Agaricomycetes</taxon>
        <taxon>Agaricomycetidae</taxon>
        <taxon>Agaricales</taxon>
        <taxon>Marasmiineae</taxon>
        <taxon>Omphalotaceae</taxon>
        <taxon>Marasmiellus</taxon>
    </lineage>
</organism>
<comment type="caution">
    <text evidence="1">The sequence shown here is derived from an EMBL/GenBank/DDBJ whole genome shotgun (WGS) entry which is preliminary data.</text>
</comment>
<dbReference type="EMBL" id="JBANRG010000039">
    <property type="protein sequence ID" value="KAK7448152.1"/>
    <property type="molecule type" value="Genomic_DNA"/>
</dbReference>
<keyword evidence="2" id="KW-1185">Reference proteome</keyword>
<gene>
    <name evidence="1" type="ORF">VKT23_013911</name>
</gene>
<protein>
    <submittedName>
        <fullName evidence="1">Uncharacterized protein</fullName>
    </submittedName>
</protein>
<reference evidence="1 2" key="1">
    <citation type="submission" date="2024-01" db="EMBL/GenBank/DDBJ databases">
        <title>A draft genome for the cacao thread blight pathogen Marasmiellus scandens.</title>
        <authorList>
            <person name="Baruah I.K."/>
            <person name="Leung J."/>
            <person name="Bukari Y."/>
            <person name="Amoako-Attah I."/>
            <person name="Meinhardt L.W."/>
            <person name="Bailey B.A."/>
            <person name="Cohen S.P."/>
        </authorList>
    </citation>
    <scope>NUCLEOTIDE SEQUENCE [LARGE SCALE GENOMIC DNA]</scope>
    <source>
        <strain evidence="1 2">GH-19</strain>
    </source>
</reference>
<dbReference type="Proteomes" id="UP001498398">
    <property type="component" value="Unassembled WGS sequence"/>
</dbReference>
<evidence type="ECO:0000313" key="2">
    <source>
        <dbReference type="Proteomes" id="UP001498398"/>
    </source>
</evidence>
<evidence type="ECO:0000313" key="1">
    <source>
        <dbReference type="EMBL" id="KAK7448152.1"/>
    </source>
</evidence>
<name>A0ABR1J3F5_9AGAR</name>
<accession>A0ABR1J3F5</accession>